<dbReference type="SMART" id="SM00448">
    <property type="entry name" value="REC"/>
    <property type="match status" value="1"/>
</dbReference>
<dbReference type="SUPFAM" id="SSF52172">
    <property type="entry name" value="CheY-like"/>
    <property type="match status" value="1"/>
</dbReference>
<dbReference type="AlphaFoldDB" id="A0A504JK53"/>
<dbReference type="InterPro" id="IPR052893">
    <property type="entry name" value="TCS_response_regulator"/>
</dbReference>
<evidence type="ECO:0000256" key="1">
    <source>
        <dbReference type="PROSITE-ProRule" id="PRU00169"/>
    </source>
</evidence>
<reference evidence="3 4" key="1">
    <citation type="submission" date="2019-06" db="EMBL/GenBank/DDBJ databases">
        <authorList>
            <person name="Meng X."/>
        </authorList>
    </citation>
    <scope>NUCLEOTIDE SEQUENCE [LARGE SCALE GENOMIC DNA]</scope>
    <source>
        <strain evidence="3 4">M625</strain>
    </source>
</reference>
<dbReference type="GO" id="GO:0000160">
    <property type="term" value="P:phosphorelay signal transduction system"/>
    <property type="evidence" value="ECO:0007669"/>
    <property type="project" value="InterPro"/>
</dbReference>
<dbReference type="PROSITE" id="PS50110">
    <property type="entry name" value="RESPONSE_REGULATORY"/>
    <property type="match status" value="1"/>
</dbReference>
<dbReference type="PANTHER" id="PTHR44520">
    <property type="entry name" value="RESPONSE REGULATOR RCP1-RELATED"/>
    <property type="match status" value="1"/>
</dbReference>
<dbReference type="Gene3D" id="3.40.50.2300">
    <property type="match status" value="1"/>
</dbReference>
<dbReference type="RefSeq" id="WP_140590498.1">
    <property type="nucleotide sequence ID" value="NZ_VFWZ01000002.1"/>
</dbReference>
<feature type="domain" description="Response regulatory" evidence="2">
    <location>
        <begin position="4"/>
        <end position="124"/>
    </location>
</feature>
<dbReference type="OrthoDB" id="7631574at2"/>
<dbReference type="InterPro" id="IPR011006">
    <property type="entry name" value="CheY-like_superfamily"/>
</dbReference>
<dbReference type="PANTHER" id="PTHR44520:SF2">
    <property type="entry name" value="RESPONSE REGULATOR RCP1"/>
    <property type="match status" value="1"/>
</dbReference>
<gene>
    <name evidence="3" type="ORF">FHK87_04565</name>
</gene>
<evidence type="ECO:0000259" key="2">
    <source>
        <dbReference type="PROSITE" id="PS50110"/>
    </source>
</evidence>
<accession>A0A504JK53</accession>
<comment type="caution">
    <text evidence="3">The sequence shown here is derived from an EMBL/GenBank/DDBJ whole genome shotgun (WGS) entry which is preliminary data.</text>
</comment>
<evidence type="ECO:0000313" key="3">
    <source>
        <dbReference type="EMBL" id="TPN86881.1"/>
    </source>
</evidence>
<dbReference type="CDD" id="cd17557">
    <property type="entry name" value="REC_Rcp-like"/>
    <property type="match status" value="1"/>
</dbReference>
<organism evidence="3 4">
    <name type="scientific">Aquimarina algicola</name>
    <dbReference type="NCBI Taxonomy" id="2589995"/>
    <lineage>
        <taxon>Bacteria</taxon>
        <taxon>Pseudomonadati</taxon>
        <taxon>Bacteroidota</taxon>
        <taxon>Flavobacteriia</taxon>
        <taxon>Flavobacteriales</taxon>
        <taxon>Flavobacteriaceae</taxon>
        <taxon>Aquimarina</taxon>
    </lineage>
</organism>
<dbReference type="InterPro" id="IPR001789">
    <property type="entry name" value="Sig_transdc_resp-reg_receiver"/>
</dbReference>
<dbReference type="EMBL" id="VFWZ01000002">
    <property type="protein sequence ID" value="TPN86881.1"/>
    <property type="molecule type" value="Genomic_DNA"/>
</dbReference>
<protein>
    <submittedName>
        <fullName evidence="3">Response regulator</fullName>
    </submittedName>
</protein>
<dbReference type="Pfam" id="PF00072">
    <property type="entry name" value="Response_reg"/>
    <property type="match status" value="1"/>
</dbReference>
<feature type="modified residue" description="4-aspartylphosphate" evidence="1">
    <location>
        <position position="57"/>
    </location>
</feature>
<keyword evidence="1" id="KW-0597">Phosphoprotein</keyword>
<evidence type="ECO:0000313" key="4">
    <source>
        <dbReference type="Proteomes" id="UP000315540"/>
    </source>
</evidence>
<name>A0A504JK53_9FLAO</name>
<dbReference type="Proteomes" id="UP000315540">
    <property type="component" value="Unassembled WGS sequence"/>
</dbReference>
<keyword evidence="4" id="KW-1185">Reference proteome</keyword>
<proteinExistence type="predicted"/>
<sequence>MAFNFLLIEDDEIERLKFARVLQKNNYSHKLIEAENGEDALQILENNELIPDIIFLDLNMPKMNGLEFLKILKSNPSLKYTPVVILSTSDNHSDLKESYETGIAGYIVKPLKYEDYAHKIKCLIEYWSVNEFVNR</sequence>